<feature type="compositionally biased region" description="Basic and acidic residues" evidence="1">
    <location>
        <begin position="128"/>
        <end position="144"/>
    </location>
</feature>
<protein>
    <submittedName>
        <fullName evidence="2">Uncharacterized protein</fullName>
    </submittedName>
</protein>
<dbReference type="STRING" id="1524460.IX84_16135"/>
<gene>
    <name evidence="2" type="ORF">IX84_16135</name>
</gene>
<dbReference type="AlphaFoldDB" id="A0A098S4V0"/>
<feature type="compositionally biased region" description="Polar residues" evidence="1">
    <location>
        <begin position="101"/>
        <end position="110"/>
    </location>
</feature>
<proteinExistence type="predicted"/>
<evidence type="ECO:0000313" key="2">
    <source>
        <dbReference type="EMBL" id="KGE87180.1"/>
    </source>
</evidence>
<feature type="region of interest" description="Disordered" evidence="1">
    <location>
        <begin position="22"/>
        <end position="194"/>
    </location>
</feature>
<evidence type="ECO:0000256" key="1">
    <source>
        <dbReference type="SAM" id="MobiDB-lite"/>
    </source>
</evidence>
<feature type="compositionally biased region" description="Low complexity" evidence="1">
    <location>
        <begin position="112"/>
        <end position="127"/>
    </location>
</feature>
<dbReference type="Proteomes" id="UP000029736">
    <property type="component" value="Unassembled WGS sequence"/>
</dbReference>
<organism evidence="2 3">
    <name type="scientific">Phaeodactylibacter xiamenensis</name>
    <dbReference type="NCBI Taxonomy" id="1524460"/>
    <lineage>
        <taxon>Bacteria</taxon>
        <taxon>Pseudomonadati</taxon>
        <taxon>Bacteroidota</taxon>
        <taxon>Saprospiria</taxon>
        <taxon>Saprospirales</taxon>
        <taxon>Haliscomenobacteraceae</taxon>
        <taxon>Phaeodactylibacter</taxon>
    </lineage>
</organism>
<dbReference type="EMBL" id="JPOS01000038">
    <property type="protein sequence ID" value="KGE87180.1"/>
    <property type="molecule type" value="Genomic_DNA"/>
</dbReference>
<feature type="compositionally biased region" description="Polar residues" evidence="1">
    <location>
        <begin position="42"/>
        <end position="62"/>
    </location>
</feature>
<reference evidence="2 3" key="1">
    <citation type="journal article" date="2014" name="Int. J. Syst. Evol. Microbiol.">
        <title>Phaeodactylibacter xiamenensis gen. nov., sp. nov., a member of the family Saprospiraceae isolated from the marine alga Phaeodactylum tricornutum.</title>
        <authorList>
            <person name="Chen Z.Jr."/>
            <person name="Lei X."/>
            <person name="Lai Q."/>
            <person name="Li Y."/>
            <person name="Zhang B."/>
            <person name="Zhang J."/>
            <person name="Zhang H."/>
            <person name="Yang L."/>
            <person name="Zheng W."/>
            <person name="Tian Y."/>
            <person name="Yu Z."/>
            <person name="Xu H.Jr."/>
            <person name="Zheng T."/>
        </authorList>
    </citation>
    <scope>NUCLEOTIDE SEQUENCE [LARGE SCALE GENOMIC DNA]</scope>
    <source>
        <strain evidence="2 3">KD52</strain>
    </source>
</reference>
<feature type="compositionally biased region" description="Polar residues" evidence="1">
    <location>
        <begin position="160"/>
        <end position="182"/>
    </location>
</feature>
<comment type="caution">
    <text evidence="2">The sequence shown here is derived from an EMBL/GenBank/DDBJ whole genome shotgun (WGS) entry which is preliminary data.</text>
</comment>
<evidence type="ECO:0000313" key="3">
    <source>
        <dbReference type="Proteomes" id="UP000029736"/>
    </source>
</evidence>
<keyword evidence="3" id="KW-1185">Reference proteome</keyword>
<accession>A0A098S4V0</accession>
<sequence>MVIWCFGDLVFWFSGAALAKAKDETLRGPPPEATASCRPQEDQASPLNLNLGQAPVQDQPQPYSALAKAKVDPAQRPGQAKDATLRDPPPEATASCRPQEDQASPLNLNLGQAPVQDQPQPASAQAKAKVDPAQRPGQAKDEPLRGPPPEATASCRPQEDQASPLNLNLNLGQAPVQDQPQPASALAKPLQSSNALDKSLISYFES</sequence>
<name>A0A098S4V0_9BACT</name>